<feature type="transmembrane region" description="Helical" evidence="8">
    <location>
        <begin position="265"/>
        <end position="285"/>
    </location>
</feature>
<dbReference type="PANTHER" id="PTHR11328">
    <property type="entry name" value="MAJOR FACILITATOR SUPERFAMILY DOMAIN-CONTAINING PROTEIN"/>
    <property type="match status" value="1"/>
</dbReference>
<dbReference type="Pfam" id="PF13347">
    <property type="entry name" value="MFS_2"/>
    <property type="match status" value="1"/>
</dbReference>
<dbReference type="InterPro" id="IPR001927">
    <property type="entry name" value="Na/Gal_symport"/>
</dbReference>
<dbReference type="InterPro" id="IPR018043">
    <property type="entry name" value="Na/Gal_symport_CS"/>
</dbReference>
<keyword evidence="4" id="KW-1003">Cell membrane</keyword>
<dbReference type="GO" id="GO:0015293">
    <property type="term" value="F:symporter activity"/>
    <property type="evidence" value="ECO:0007669"/>
    <property type="project" value="InterPro"/>
</dbReference>
<dbReference type="GO" id="GO:0008643">
    <property type="term" value="P:carbohydrate transport"/>
    <property type="evidence" value="ECO:0007669"/>
    <property type="project" value="InterPro"/>
</dbReference>
<dbReference type="Gene3D" id="1.20.1250.20">
    <property type="entry name" value="MFS general substrate transporter like domains"/>
    <property type="match status" value="2"/>
</dbReference>
<dbReference type="Proteomes" id="UP000078406">
    <property type="component" value="Unassembled WGS sequence"/>
</dbReference>
<evidence type="ECO:0000256" key="5">
    <source>
        <dbReference type="ARBA" id="ARBA00022692"/>
    </source>
</evidence>
<protein>
    <submittedName>
        <fullName evidence="9">Sugar transporter</fullName>
    </submittedName>
</protein>
<dbReference type="NCBIfam" id="TIGR00792">
    <property type="entry name" value="gph"/>
    <property type="match status" value="1"/>
</dbReference>
<feature type="transmembrane region" description="Helical" evidence="8">
    <location>
        <begin position="148"/>
        <end position="168"/>
    </location>
</feature>
<dbReference type="CDD" id="cd17332">
    <property type="entry name" value="MFS_MelB_like"/>
    <property type="match status" value="1"/>
</dbReference>
<evidence type="ECO:0000313" key="10">
    <source>
        <dbReference type="Proteomes" id="UP000078406"/>
    </source>
</evidence>
<name>A0A177Y1F9_9VIBR</name>
<keyword evidence="5 8" id="KW-0812">Transmembrane</keyword>
<dbReference type="PANTHER" id="PTHR11328:SF24">
    <property type="entry name" value="MAJOR FACILITATOR SUPERFAMILY (MFS) PROFILE DOMAIN-CONTAINING PROTEIN"/>
    <property type="match status" value="1"/>
</dbReference>
<dbReference type="EMBL" id="LLEI02000022">
    <property type="protein sequence ID" value="OAJ94647.1"/>
    <property type="molecule type" value="Genomic_DNA"/>
</dbReference>
<keyword evidence="6 8" id="KW-1133">Transmembrane helix</keyword>
<feature type="transmembrane region" description="Helical" evidence="8">
    <location>
        <begin position="180"/>
        <end position="201"/>
    </location>
</feature>
<feature type="transmembrane region" description="Helical" evidence="8">
    <location>
        <begin position="108"/>
        <end position="128"/>
    </location>
</feature>
<comment type="subcellular location">
    <subcellularLocation>
        <location evidence="1">Cell membrane</location>
        <topology evidence="1">Multi-pass membrane protein</topology>
    </subcellularLocation>
</comment>
<feature type="transmembrane region" description="Helical" evidence="8">
    <location>
        <begin position="227"/>
        <end position="253"/>
    </location>
</feature>
<keyword evidence="7 8" id="KW-0472">Membrane</keyword>
<comment type="similarity">
    <text evidence="2">Belongs to the sodium:galactoside symporter (TC 2.A.2) family.</text>
</comment>
<feature type="transmembrane region" description="Helical" evidence="8">
    <location>
        <begin position="79"/>
        <end position="96"/>
    </location>
</feature>
<feature type="transmembrane region" description="Helical" evidence="8">
    <location>
        <begin position="317"/>
        <end position="341"/>
    </location>
</feature>
<dbReference type="InterPro" id="IPR036259">
    <property type="entry name" value="MFS_trans_sf"/>
</dbReference>
<dbReference type="SUPFAM" id="SSF103473">
    <property type="entry name" value="MFS general substrate transporter"/>
    <property type="match status" value="1"/>
</dbReference>
<feature type="transmembrane region" description="Helical" evidence="8">
    <location>
        <begin position="40"/>
        <end position="58"/>
    </location>
</feature>
<feature type="transmembrane region" description="Helical" evidence="8">
    <location>
        <begin position="402"/>
        <end position="426"/>
    </location>
</feature>
<evidence type="ECO:0000256" key="2">
    <source>
        <dbReference type="ARBA" id="ARBA00009617"/>
    </source>
</evidence>
<evidence type="ECO:0000256" key="8">
    <source>
        <dbReference type="SAM" id="Phobius"/>
    </source>
</evidence>
<feature type="transmembrane region" description="Helical" evidence="8">
    <location>
        <begin position="294"/>
        <end position="311"/>
    </location>
</feature>
<reference evidence="9 10" key="1">
    <citation type="journal article" date="2016" name="Syst. Appl. Microbiol.">
        <title>Vibrio bivalvicida sp. nov., a novel larval pathogen for bivalve molluscs reared in a hatchery.</title>
        <authorList>
            <person name="Dubert J."/>
            <person name="Romalde J.L."/>
            <person name="Prado S."/>
            <person name="Barja J.L."/>
        </authorList>
    </citation>
    <scope>NUCLEOTIDE SEQUENCE [LARGE SCALE GENOMIC DNA]</scope>
    <source>
        <strain evidence="9 10">605</strain>
    </source>
</reference>
<sequence>METLNLKEKLGYGLGDLASTLIFATVTTFLMYFYTDVYGLSAAAVGTLFFVARMIDAISDPLMGAIADRTQTRWGKFRPYILFGALPLGVLAVATFTTPDWAPSLKLAYAYITYIVLMLCYTVVNIPYSSLPTIMSPDPKERTQLASFRMFCGFFAMLVISGATLPLVNYLGAGNQQQGFQYAMMIFATLAVVLFLAMFSLTKERIKPVGNPASIKHDLSVVLRNRAWWVLLLVGVLCFSFTMLPFGVGMYYFRYNVGNTELATGFFVSGNIGMLIGVVITGLLARKTCKKQTMIYAQFIAALLVSTLYWLPTDNIVWVYGIFLLVMTAQGVSVPIMWAMVADAADYCEWKQGKRVIGLTTSSVTFSHKFGMGISGVISGVMLSMFGYQAGEVQNPQTLHSILLMMSIMPAIGFLANAAVLTLYPINKQVSEQMQRELAAIRAE</sequence>
<keyword evidence="9" id="KW-0762">Sugar transport</keyword>
<feature type="transmembrane region" description="Helical" evidence="8">
    <location>
        <begin position="12"/>
        <end position="34"/>
    </location>
</feature>
<accession>A0A177Y1F9</accession>
<evidence type="ECO:0000256" key="4">
    <source>
        <dbReference type="ARBA" id="ARBA00022475"/>
    </source>
</evidence>
<comment type="caution">
    <text evidence="9">The sequence shown here is derived from an EMBL/GenBank/DDBJ whole genome shotgun (WGS) entry which is preliminary data.</text>
</comment>
<feature type="transmembrane region" description="Helical" evidence="8">
    <location>
        <begin position="370"/>
        <end position="390"/>
    </location>
</feature>
<proteinExistence type="inferred from homology"/>
<dbReference type="InterPro" id="IPR039672">
    <property type="entry name" value="MFS_2"/>
</dbReference>
<evidence type="ECO:0000256" key="3">
    <source>
        <dbReference type="ARBA" id="ARBA00022448"/>
    </source>
</evidence>
<dbReference type="GO" id="GO:0005886">
    <property type="term" value="C:plasma membrane"/>
    <property type="evidence" value="ECO:0007669"/>
    <property type="project" value="UniProtKB-SubCell"/>
</dbReference>
<evidence type="ECO:0000313" key="9">
    <source>
        <dbReference type="EMBL" id="OAJ94647.1"/>
    </source>
</evidence>
<gene>
    <name evidence="9" type="ORF">APB76_08435</name>
</gene>
<dbReference type="GO" id="GO:0006814">
    <property type="term" value="P:sodium ion transport"/>
    <property type="evidence" value="ECO:0007669"/>
    <property type="project" value="InterPro"/>
</dbReference>
<keyword evidence="3" id="KW-0813">Transport</keyword>
<evidence type="ECO:0000256" key="7">
    <source>
        <dbReference type="ARBA" id="ARBA00023136"/>
    </source>
</evidence>
<organism evidence="9 10">
    <name type="scientific">Vibrio bivalvicida</name>
    <dbReference type="NCBI Taxonomy" id="1276888"/>
    <lineage>
        <taxon>Bacteria</taxon>
        <taxon>Pseudomonadati</taxon>
        <taxon>Pseudomonadota</taxon>
        <taxon>Gammaproteobacteria</taxon>
        <taxon>Vibrionales</taxon>
        <taxon>Vibrionaceae</taxon>
        <taxon>Vibrio</taxon>
        <taxon>Vibrio oreintalis group</taxon>
    </lineage>
</organism>
<evidence type="ECO:0000256" key="6">
    <source>
        <dbReference type="ARBA" id="ARBA00022989"/>
    </source>
</evidence>
<evidence type="ECO:0000256" key="1">
    <source>
        <dbReference type="ARBA" id="ARBA00004651"/>
    </source>
</evidence>
<dbReference type="AlphaFoldDB" id="A0A177Y1F9"/>
<dbReference type="PROSITE" id="PS00872">
    <property type="entry name" value="NA_GALACTOSIDE_SYMP"/>
    <property type="match status" value="1"/>
</dbReference>